<dbReference type="OrthoDB" id="4644686at2759"/>
<keyword evidence="2" id="KW-0812">Transmembrane</keyword>
<feature type="transmembrane region" description="Helical" evidence="2">
    <location>
        <begin position="90"/>
        <end position="113"/>
    </location>
</feature>
<organism evidence="3 4">
    <name type="scientific">Xylaria flabelliformis</name>
    <dbReference type="NCBI Taxonomy" id="2512241"/>
    <lineage>
        <taxon>Eukaryota</taxon>
        <taxon>Fungi</taxon>
        <taxon>Dikarya</taxon>
        <taxon>Ascomycota</taxon>
        <taxon>Pezizomycotina</taxon>
        <taxon>Sordariomycetes</taxon>
        <taxon>Xylariomycetidae</taxon>
        <taxon>Xylariales</taxon>
        <taxon>Xylariaceae</taxon>
        <taxon>Xylaria</taxon>
    </lineage>
</organism>
<accession>A0A553I1E1</accession>
<protein>
    <submittedName>
        <fullName evidence="3">Uncharacterized protein</fullName>
    </submittedName>
</protein>
<dbReference type="Proteomes" id="UP000319160">
    <property type="component" value="Unassembled WGS sequence"/>
</dbReference>
<evidence type="ECO:0000313" key="3">
    <source>
        <dbReference type="EMBL" id="TRX94014.1"/>
    </source>
</evidence>
<dbReference type="AlphaFoldDB" id="A0A553I1E1"/>
<evidence type="ECO:0000313" key="4">
    <source>
        <dbReference type="Proteomes" id="UP000319160"/>
    </source>
</evidence>
<proteinExistence type="predicted"/>
<keyword evidence="2" id="KW-1133">Transmembrane helix</keyword>
<sequence length="119" mass="13225">MSSAVPSRQADYPMTEAISDSANDGVSPLINFYDIPEYDSTKDADAVPKYTREYLQRLSTVIDGRLRNLDSTTTYYPDALIQTRKVHRCLMGLLIVLGLLWLAIAIIVIVIIFKGRGSG</sequence>
<evidence type="ECO:0000256" key="1">
    <source>
        <dbReference type="SAM" id="MobiDB-lite"/>
    </source>
</evidence>
<feature type="region of interest" description="Disordered" evidence="1">
    <location>
        <begin position="1"/>
        <end position="25"/>
    </location>
</feature>
<name>A0A553I1E1_9PEZI</name>
<keyword evidence="4" id="KW-1185">Reference proteome</keyword>
<comment type="caution">
    <text evidence="3">The sequence shown here is derived from an EMBL/GenBank/DDBJ whole genome shotgun (WGS) entry which is preliminary data.</text>
</comment>
<keyword evidence="2" id="KW-0472">Membrane</keyword>
<dbReference type="EMBL" id="VFLP01000025">
    <property type="protein sequence ID" value="TRX94014.1"/>
    <property type="molecule type" value="Genomic_DNA"/>
</dbReference>
<evidence type="ECO:0000256" key="2">
    <source>
        <dbReference type="SAM" id="Phobius"/>
    </source>
</evidence>
<gene>
    <name evidence="3" type="ORF">FHL15_005092</name>
</gene>
<reference evidence="4" key="1">
    <citation type="submission" date="2019-06" db="EMBL/GenBank/DDBJ databases">
        <title>Draft genome sequence of the griseofulvin-producing fungus Xylaria cubensis strain G536.</title>
        <authorList>
            <person name="Mead M.E."/>
            <person name="Raja H.A."/>
            <person name="Steenwyk J.L."/>
            <person name="Knowles S.L."/>
            <person name="Oberlies N.H."/>
            <person name="Rokas A."/>
        </authorList>
    </citation>
    <scope>NUCLEOTIDE SEQUENCE [LARGE SCALE GENOMIC DNA]</scope>
    <source>
        <strain evidence="4">G536</strain>
    </source>
</reference>